<protein>
    <submittedName>
        <fullName evidence="9">Branched-chain amino acid ABC transporter permease</fullName>
    </submittedName>
</protein>
<sequence length="242" mass="25877">MPFTTTKSAFWRGFRDSAPFILVAGPFGLLFGVLAAEAGLNVLEAFAFSLAVFAGAAQFTALQLMQEQAPTIIVLISALAVNLRMAMYSASLTPYLGAAPLWQRAFASYFLVDQSYALSIAKFEAEPDLTTSQRMAYFFGASGIVTPLWMGATILGAQLGAQVPDSWGLDFVLPLAFLAMIGPMLRTPAHLAACFTAVVTALLAAGLPYNFGLIVAGLSGMIVGAQTELWLERYKTQKEAVR</sequence>
<organism evidence="9 10">
    <name type="scientific">Parasedimentitalea marina</name>
    <dbReference type="NCBI Taxonomy" id="2483033"/>
    <lineage>
        <taxon>Bacteria</taxon>
        <taxon>Pseudomonadati</taxon>
        <taxon>Pseudomonadota</taxon>
        <taxon>Alphaproteobacteria</taxon>
        <taxon>Rhodobacterales</taxon>
        <taxon>Paracoccaceae</taxon>
        <taxon>Parasedimentitalea</taxon>
    </lineage>
</organism>
<dbReference type="Pfam" id="PF03591">
    <property type="entry name" value="AzlC"/>
    <property type="match status" value="1"/>
</dbReference>
<comment type="similarity">
    <text evidence="2">Belongs to the AzlC family.</text>
</comment>
<dbReference type="EMBL" id="CP033219">
    <property type="protein sequence ID" value="AZV76785.1"/>
    <property type="molecule type" value="Genomic_DNA"/>
</dbReference>
<evidence type="ECO:0000256" key="4">
    <source>
        <dbReference type="ARBA" id="ARBA00022475"/>
    </source>
</evidence>
<gene>
    <name evidence="9" type="ORF">EBB79_01990</name>
</gene>
<dbReference type="AlphaFoldDB" id="A0A3T0MYE6"/>
<dbReference type="GO" id="GO:0005886">
    <property type="term" value="C:plasma membrane"/>
    <property type="evidence" value="ECO:0007669"/>
    <property type="project" value="UniProtKB-SubCell"/>
</dbReference>
<evidence type="ECO:0000256" key="7">
    <source>
        <dbReference type="ARBA" id="ARBA00023136"/>
    </source>
</evidence>
<evidence type="ECO:0000256" key="8">
    <source>
        <dbReference type="SAM" id="Phobius"/>
    </source>
</evidence>
<proteinExistence type="inferred from homology"/>
<feature type="transmembrane region" description="Helical" evidence="8">
    <location>
        <begin position="166"/>
        <end position="182"/>
    </location>
</feature>
<feature type="transmembrane region" description="Helical" evidence="8">
    <location>
        <begin position="189"/>
        <end position="207"/>
    </location>
</feature>
<keyword evidence="7 8" id="KW-0472">Membrane</keyword>
<evidence type="ECO:0000256" key="3">
    <source>
        <dbReference type="ARBA" id="ARBA00022448"/>
    </source>
</evidence>
<accession>A0A3T0MYE6</accession>
<dbReference type="RefSeq" id="WP_127747225.1">
    <property type="nucleotide sequence ID" value="NZ_CP033219.1"/>
</dbReference>
<dbReference type="Proteomes" id="UP000283063">
    <property type="component" value="Chromosome"/>
</dbReference>
<keyword evidence="3" id="KW-0813">Transport</keyword>
<keyword evidence="6 8" id="KW-1133">Transmembrane helix</keyword>
<comment type="subcellular location">
    <subcellularLocation>
        <location evidence="1">Cell membrane</location>
        <topology evidence="1">Multi-pass membrane protein</topology>
    </subcellularLocation>
</comment>
<keyword evidence="4" id="KW-1003">Cell membrane</keyword>
<reference evidence="9 10" key="1">
    <citation type="submission" date="2018-10" db="EMBL/GenBank/DDBJ databases">
        <title>Parasedimentitalea marina sp. nov., a psychrophilic bacterium isolated from deep seawater of the New Britain Trench.</title>
        <authorList>
            <person name="Cao J."/>
        </authorList>
    </citation>
    <scope>NUCLEOTIDE SEQUENCE [LARGE SCALE GENOMIC DNA]</scope>
    <source>
        <strain evidence="9 10">W43</strain>
    </source>
</reference>
<evidence type="ECO:0000256" key="6">
    <source>
        <dbReference type="ARBA" id="ARBA00022989"/>
    </source>
</evidence>
<dbReference type="GO" id="GO:1903785">
    <property type="term" value="P:L-valine transmembrane transport"/>
    <property type="evidence" value="ECO:0007669"/>
    <property type="project" value="TreeGrafter"/>
</dbReference>
<evidence type="ECO:0000256" key="1">
    <source>
        <dbReference type="ARBA" id="ARBA00004651"/>
    </source>
</evidence>
<dbReference type="PANTHER" id="PTHR34979">
    <property type="entry name" value="INNER MEMBRANE PROTEIN YGAZ"/>
    <property type="match status" value="1"/>
</dbReference>
<evidence type="ECO:0000313" key="10">
    <source>
        <dbReference type="Proteomes" id="UP000283063"/>
    </source>
</evidence>
<keyword evidence="5 8" id="KW-0812">Transmembrane</keyword>
<dbReference type="PANTHER" id="PTHR34979:SF1">
    <property type="entry name" value="INNER MEMBRANE PROTEIN YGAZ"/>
    <property type="match status" value="1"/>
</dbReference>
<dbReference type="KEGG" id="sedi:EBB79_01990"/>
<dbReference type="InterPro" id="IPR011606">
    <property type="entry name" value="Brnchd-chn_aa_trnsp_permease"/>
</dbReference>
<evidence type="ECO:0000313" key="9">
    <source>
        <dbReference type="EMBL" id="AZV76785.1"/>
    </source>
</evidence>
<evidence type="ECO:0000256" key="5">
    <source>
        <dbReference type="ARBA" id="ARBA00022692"/>
    </source>
</evidence>
<feature type="transmembrane region" description="Helical" evidence="8">
    <location>
        <begin position="45"/>
        <end position="65"/>
    </location>
</feature>
<dbReference type="OrthoDB" id="3579489at2"/>
<feature type="transmembrane region" description="Helical" evidence="8">
    <location>
        <begin position="135"/>
        <end position="160"/>
    </location>
</feature>
<feature type="transmembrane region" description="Helical" evidence="8">
    <location>
        <begin position="72"/>
        <end position="90"/>
    </location>
</feature>
<keyword evidence="10" id="KW-1185">Reference proteome</keyword>
<evidence type="ECO:0000256" key="2">
    <source>
        <dbReference type="ARBA" id="ARBA00010735"/>
    </source>
</evidence>
<name>A0A3T0MYE6_9RHOB</name>